<sequence length="281" mass="31086">MIGPVGLAARIQAMKESTGVGLGSGEIPHLSKLLSMLETLCGSVAEIKISVLGLKSEVLALRSHVDKQSVDTKQQLQITTEEVKSEALHLKEELSSDFKAVTDLQQDLQMVGQCINNQAADIRSMQKYAEEQTAEFSVQLKKLEQTVLAVRVAQSVPDLTPVLEHMGVKMQSYAEATREELLVREPLVESAVRIGRGERGSRAILVRFGSAERRGRVVGNRRLLKEKGICLDPDLTPMQPEEKRHELKKVKEAVSAGWIAYLRDGKAVITTRKREEDAIPK</sequence>
<reference evidence="1 2" key="1">
    <citation type="submission" date="2024-09" db="EMBL/GenBank/DDBJ databases">
        <title>Chromosome-scale assembly of Riccia sorocarpa.</title>
        <authorList>
            <person name="Paukszto L."/>
        </authorList>
    </citation>
    <scope>NUCLEOTIDE SEQUENCE [LARGE SCALE GENOMIC DNA]</scope>
    <source>
        <strain evidence="1">LP-2024</strain>
        <tissue evidence="1">Aerial parts of the thallus</tissue>
    </source>
</reference>
<comment type="caution">
    <text evidence="1">The sequence shown here is derived from an EMBL/GenBank/DDBJ whole genome shotgun (WGS) entry which is preliminary data.</text>
</comment>
<dbReference type="AlphaFoldDB" id="A0ABD3GRF0"/>
<dbReference type="EMBL" id="JBJQOH010000007">
    <property type="protein sequence ID" value="KAL3681042.1"/>
    <property type="molecule type" value="Genomic_DNA"/>
</dbReference>
<proteinExistence type="predicted"/>
<gene>
    <name evidence="1" type="ORF">R1sor_023998</name>
</gene>
<keyword evidence="2" id="KW-1185">Reference proteome</keyword>
<evidence type="ECO:0000313" key="2">
    <source>
        <dbReference type="Proteomes" id="UP001633002"/>
    </source>
</evidence>
<evidence type="ECO:0000313" key="1">
    <source>
        <dbReference type="EMBL" id="KAL3681042.1"/>
    </source>
</evidence>
<organism evidence="1 2">
    <name type="scientific">Riccia sorocarpa</name>
    <dbReference type="NCBI Taxonomy" id="122646"/>
    <lineage>
        <taxon>Eukaryota</taxon>
        <taxon>Viridiplantae</taxon>
        <taxon>Streptophyta</taxon>
        <taxon>Embryophyta</taxon>
        <taxon>Marchantiophyta</taxon>
        <taxon>Marchantiopsida</taxon>
        <taxon>Marchantiidae</taxon>
        <taxon>Marchantiales</taxon>
        <taxon>Ricciaceae</taxon>
        <taxon>Riccia</taxon>
    </lineage>
</organism>
<accession>A0ABD3GRF0</accession>
<protein>
    <submittedName>
        <fullName evidence="1">Uncharacterized protein</fullName>
    </submittedName>
</protein>
<dbReference type="Proteomes" id="UP001633002">
    <property type="component" value="Unassembled WGS sequence"/>
</dbReference>
<name>A0ABD3GRF0_9MARC</name>